<accession>A0A6J4N9G4</accession>
<dbReference type="EMBL" id="CADCUM010000075">
    <property type="protein sequence ID" value="CAA9381776.1"/>
    <property type="molecule type" value="Genomic_DNA"/>
</dbReference>
<gene>
    <name evidence="1" type="ORF">AVDCRST_MAG32-1713</name>
</gene>
<proteinExistence type="predicted"/>
<reference evidence="1" key="1">
    <citation type="submission" date="2020-02" db="EMBL/GenBank/DDBJ databases">
        <authorList>
            <person name="Meier V. D."/>
        </authorList>
    </citation>
    <scope>NUCLEOTIDE SEQUENCE</scope>
    <source>
        <strain evidence="1">AVDCRST_MAG32</strain>
    </source>
</reference>
<sequence>MRFPHTDKVRRPRAVALAATAVLVLGAVAGFALMGSDGEGATGSGFTFRGDFYSLSGAEVRSDRLGPVMDRDVPIMDTTTDVREVLGINPDIAVAARLTDVGGTAAEGGAAWLLMSPDPDVAADPWSYPDVADALNPG</sequence>
<organism evidence="1">
    <name type="scientific">uncultured Nocardioides sp</name>
    <dbReference type="NCBI Taxonomy" id="198441"/>
    <lineage>
        <taxon>Bacteria</taxon>
        <taxon>Bacillati</taxon>
        <taxon>Actinomycetota</taxon>
        <taxon>Actinomycetes</taxon>
        <taxon>Propionibacteriales</taxon>
        <taxon>Nocardioidaceae</taxon>
        <taxon>Nocardioides</taxon>
        <taxon>environmental samples</taxon>
    </lineage>
</organism>
<evidence type="ECO:0000313" key="1">
    <source>
        <dbReference type="EMBL" id="CAA9381776.1"/>
    </source>
</evidence>
<name>A0A6J4N9G4_9ACTN</name>
<dbReference type="AlphaFoldDB" id="A0A6J4N9G4"/>
<protein>
    <submittedName>
        <fullName evidence="1">Uncharacterized protein</fullName>
    </submittedName>
</protein>